<sequence>MNIDFSKNSDKLVPAIIVDASTQKVLMLGYMNNEAYTKTISSGKVTFFSRSKNRLWTKGEESGHFLELVDVKIDCDNDTLLISVHPKGPTCHTGTDTCWGERNDPSFGFFTTLEAIIASRKLDSNNPTSYIASLFRSGINKIAQKVGEEAVETVIEAKDNNNELFLDEASDLLFHYLILLQAKGFTLADIEKRLQSRHK</sequence>
<dbReference type="UniPathway" id="UPA00031">
    <property type="reaction ID" value="UER00007"/>
</dbReference>
<dbReference type="STRING" id="946077.W5A_11861"/>
<comment type="pathway">
    <text evidence="5 15">Amino-acid biosynthesis; L-histidine biosynthesis; L-histidine from 5-phospho-alpha-D-ribose 1-diphosphate: step 2/9.</text>
</comment>
<comment type="similarity">
    <text evidence="6 15">In the C-terminal section; belongs to the PRA-PH family.</text>
</comment>
<dbReference type="GO" id="GO:0005524">
    <property type="term" value="F:ATP binding"/>
    <property type="evidence" value="ECO:0007669"/>
    <property type="project" value="UniProtKB-KW"/>
</dbReference>
<evidence type="ECO:0000256" key="13">
    <source>
        <dbReference type="ARBA" id="ARBA00023102"/>
    </source>
</evidence>
<dbReference type="OrthoDB" id="9795769at2"/>
<evidence type="ECO:0000256" key="15">
    <source>
        <dbReference type="HAMAP-Rule" id="MF_01019"/>
    </source>
</evidence>
<evidence type="ECO:0000256" key="6">
    <source>
        <dbReference type="ARBA" id="ARBA00007731"/>
    </source>
</evidence>
<keyword evidence="11 15" id="KW-0378">Hydrolase</keyword>
<proteinExistence type="inferred from homology"/>
<dbReference type="Pfam" id="PF01502">
    <property type="entry name" value="PRA-CH"/>
    <property type="match status" value="1"/>
</dbReference>
<dbReference type="EMBL" id="AJJU01000037">
    <property type="protein sequence ID" value="EID72198.1"/>
    <property type="molecule type" value="Genomic_DNA"/>
</dbReference>
<dbReference type="InterPro" id="IPR021130">
    <property type="entry name" value="PRib-ATP_PPHydrolase-like"/>
</dbReference>
<dbReference type="PANTHER" id="PTHR42945:SF9">
    <property type="entry name" value="HISTIDINE BIOSYNTHESIS BIFUNCTIONAL PROTEIN HISIE"/>
    <property type="match status" value="1"/>
</dbReference>
<dbReference type="Pfam" id="PF01503">
    <property type="entry name" value="PRA-PH"/>
    <property type="match status" value="1"/>
</dbReference>
<dbReference type="PANTHER" id="PTHR42945">
    <property type="entry name" value="HISTIDINE BIOSYNTHESIS BIFUNCTIONAL PROTEIN"/>
    <property type="match status" value="1"/>
</dbReference>
<evidence type="ECO:0000259" key="16">
    <source>
        <dbReference type="Pfam" id="PF01502"/>
    </source>
</evidence>
<accession>I0W732</accession>
<dbReference type="EC" id="3.5.4.19" evidence="15"/>
<organism evidence="17 18">
    <name type="scientific">Imtechella halotolerans K1</name>
    <dbReference type="NCBI Taxonomy" id="946077"/>
    <lineage>
        <taxon>Bacteria</taxon>
        <taxon>Pseudomonadati</taxon>
        <taxon>Bacteroidota</taxon>
        <taxon>Flavobacteriia</taxon>
        <taxon>Flavobacteriales</taxon>
        <taxon>Flavobacteriaceae</taxon>
        <taxon>Imtechella</taxon>
    </lineage>
</organism>
<keyword evidence="12 15" id="KW-0067">ATP-binding</keyword>
<dbReference type="InterPro" id="IPR023019">
    <property type="entry name" value="His_synth_HisIE"/>
</dbReference>
<dbReference type="AlphaFoldDB" id="I0W732"/>
<feature type="region of interest" description="Phosphoribosyl-AMP cyclohydrolase" evidence="15">
    <location>
        <begin position="1"/>
        <end position="109"/>
    </location>
</feature>
<comment type="catalytic activity">
    <reaction evidence="1 15">
        <text>1-(5-phospho-beta-D-ribosyl)-5'-AMP + H2O = 1-(5-phospho-beta-D-ribosyl)-5-[(5-phospho-beta-D-ribosylamino)methylideneamino]imidazole-4-carboxamide</text>
        <dbReference type="Rhea" id="RHEA:20049"/>
        <dbReference type="ChEBI" id="CHEBI:15377"/>
        <dbReference type="ChEBI" id="CHEBI:58435"/>
        <dbReference type="ChEBI" id="CHEBI:59457"/>
        <dbReference type="EC" id="3.5.4.19"/>
    </reaction>
</comment>
<evidence type="ECO:0000256" key="14">
    <source>
        <dbReference type="ARBA" id="ARBA00023268"/>
    </source>
</evidence>
<dbReference type="HAMAP" id="MF_01019">
    <property type="entry name" value="HisIE"/>
    <property type="match status" value="1"/>
</dbReference>
<evidence type="ECO:0000256" key="12">
    <source>
        <dbReference type="ARBA" id="ARBA00022840"/>
    </source>
</evidence>
<dbReference type="EC" id="3.6.1.31" evidence="15"/>
<dbReference type="GO" id="GO:0005737">
    <property type="term" value="C:cytoplasm"/>
    <property type="evidence" value="ECO:0007669"/>
    <property type="project" value="UniProtKB-SubCell"/>
</dbReference>
<evidence type="ECO:0000313" key="18">
    <source>
        <dbReference type="Proteomes" id="UP000005938"/>
    </source>
</evidence>
<dbReference type="InterPro" id="IPR002496">
    <property type="entry name" value="PRib_AMP_CycHydrolase_dom"/>
</dbReference>
<reference evidence="17 18" key="1">
    <citation type="journal article" date="2012" name="J. Bacteriol.">
        <title>Genome Sequence of the Halotolerant Bacterium Imtechella halotolerans K1T.</title>
        <authorList>
            <person name="Kumar S."/>
            <person name="Vikram S."/>
            <person name="Subramanian S."/>
            <person name="Raghava G.P."/>
            <person name="Pinnaka A.K."/>
        </authorList>
    </citation>
    <scope>NUCLEOTIDE SEQUENCE [LARGE SCALE GENOMIC DNA]</scope>
    <source>
        <strain evidence="17 18">K1</strain>
    </source>
</reference>
<keyword evidence="10 15" id="KW-0547">Nucleotide-binding</keyword>
<evidence type="ECO:0000256" key="10">
    <source>
        <dbReference type="ARBA" id="ARBA00022741"/>
    </source>
</evidence>
<dbReference type="NCBIfam" id="NF002747">
    <property type="entry name" value="PRK02759.1"/>
    <property type="match status" value="1"/>
</dbReference>
<evidence type="ECO:0000256" key="9">
    <source>
        <dbReference type="ARBA" id="ARBA00022605"/>
    </source>
</evidence>
<dbReference type="NCBIfam" id="NF000768">
    <property type="entry name" value="PRK00051.1"/>
    <property type="match status" value="1"/>
</dbReference>
<dbReference type="eggNOG" id="COG0140">
    <property type="taxonomic scope" value="Bacteria"/>
</dbReference>
<dbReference type="PATRIC" id="fig|946077.3.peg.2391"/>
<dbReference type="GO" id="GO:0004635">
    <property type="term" value="F:phosphoribosyl-AMP cyclohydrolase activity"/>
    <property type="evidence" value="ECO:0007669"/>
    <property type="project" value="UniProtKB-UniRule"/>
</dbReference>
<dbReference type="GO" id="GO:0004636">
    <property type="term" value="F:phosphoribosyl-ATP diphosphatase activity"/>
    <property type="evidence" value="ECO:0007669"/>
    <property type="project" value="UniProtKB-UniRule"/>
</dbReference>
<evidence type="ECO:0000256" key="1">
    <source>
        <dbReference type="ARBA" id="ARBA00000024"/>
    </source>
</evidence>
<keyword evidence="13 15" id="KW-0368">Histidine biosynthesis</keyword>
<dbReference type="SUPFAM" id="SSF101386">
    <property type="entry name" value="all-alpha NTP pyrophosphatases"/>
    <property type="match status" value="1"/>
</dbReference>
<dbReference type="Gene3D" id="1.10.287.1080">
    <property type="entry name" value="MazG-like"/>
    <property type="match status" value="1"/>
</dbReference>
<evidence type="ECO:0000256" key="7">
    <source>
        <dbReference type="ARBA" id="ARBA00008299"/>
    </source>
</evidence>
<dbReference type="HAMAP" id="MF_01020">
    <property type="entry name" value="HisE"/>
    <property type="match status" value="1"/>
</dbReference>
<dbReference type="SUPFAM" id="SSF141734">
    <property type="entry name" value="HisI-like"/>
    <property type="match status" value="1"/>
</dbReference>
<evidence type="ECO:0000256" key="3">
    <source>
        <dbReference type="ARBA" id="ARBA00004496"/>
    </source>
</evidence>
<comment type="subcellular location">
    <subcellularLocation>
        <location evidence="3 15">Cytoplasm</location>
    </subcellularLocation>
</comment>
<dbReference type="Gene3D" id="3.10.20.810">
    <property type="entry name" value="Phosphoribosyl-AMP cyclohydrolase"/>
    <property type="match status" value="1"/>
</dbReference>
<dbReference type="RefSeq" id="WP_008240952.1">
    <property type="nucleotide sequence ID" value="NZ_AJJU01000037.1"/>
</dbReference>
<dbReference type="eggNOG" id="COG0139">
    <property type="taxonomic scope" value="Bacteria"/>
</dbReference>
<dbReference type="CDD" id="cd11534">
    <property type="entry name" value="NTP-PPase_HisIE_like"/>
    <property type="match status" value="1"/>
</dbReference>
<dbReference type="InterPro" id="IPR038019">
    <property type="entry name" value="PRib_AMP_CycHydrolase_sf"/>
</dbReference>
<evidence type="ECO:0000256" key="2">
    <source>
        <dbReference type="ARBA" id="ARBA00001460"/>
    </source>
</evidence>
<feature type="domain" description="Phosphoribosyl-AMP cyclohydrolase" evidence="16">
    <location>
        <begin position="27"/>
        <end position="99"/>
    </location>
</feature>
<keyword evidence="18" id="KW-1185">Reference proteome</keyword>
<gene>
    <name evidence="15" type="primary">hisI</name>
    <name evidence="15" type="synonym">hisIE</name>
    <name evidence="17" type="ORF">W5A_11861</name>
</gene>
<evidence type="ECO:0000256" key="11">
    <source>
        <dbReference type="ARBA" id="ARBA00022801"/>
    </source>
</evidence>
<protein>
    <recommendedName>
        <fullName evidence="15">Histidine biosynthesis bifunctional protein HisIE</fullName>
    </recommendedName>
    <domain>
        <recommendedName>
            <fullName evidence="15">Phosphoribosyl-AMP cyclohydrolase</fullName>
            <shortName evidence="15">PRA-CH</shortName>
            <ecNumber evidence="15">3.5.4.19</ecNumber>
        </recommendedName>
    </domain>
    <domain>
        <recommendedName>
            <fullName evidence="15">Phosphoribosyl-ATP pyrophosphatase</fullName>
            <shortName evidence="15">PRA-PH</shortName>
            <ecNumber evidence="15">3.6.1.31</ecNumber>
        </recommendedName>
    </domain>
</protein>
<evidence type="ECO:0000256" key="8">
    <source>
        <dbReference type="ARBA" id="ARBA00022490"/>
    </source>
</evidence>
<comment type="caution">
    <text evidence="17">The sequence shown here is derived from an EMBL/GenBank/DDBJ whole genome shotgun (WGS) entry which is preliminary data.</text>
</comment>
<dbReference type="Proteomes" id="UP000005938">
    <property type="component" value="Unassembled WGS sequence"/>
</dbReference>
<dbReference type="GO" id="GO:0000105">
    <property type="term" value="P:L-histidine biosynthetic process"/>
    <property type="evidence" value="ECO:0007669"/>
    <property type="project" value="UniProtKB-UniRule"/>
</dbReference>
<evidence type="ECO:0000256" key="5">
    <source>
        <dbReference type="ARBA" id="ARBA00005204"/>
    </source>
</evidence>
<dbReference type="NCBIfam" id="TIGR03188">
    <property type="entry name" value="histidine_hisI"/>
    <property type="match status" value="1"/>
</dbReference>
<evidence type="ECO:0000313" key="17">
    <source>
        <dbReference type="EMBL" id="EID72198.1"/>
    </source>
</evidence>
<comment type="similarity">
    <text evidence="7 15">In the N-terminal section; belongs to the PRA-CH family.</text>
</comment>
<feature type="region of interest" description="Phosphoribosyl-ATP pyrophosphohydrolase" evidence="15">
    <location>
        <begin position="110"/>
        <end position="199"/>
    </location>
</feature>
<comment type="catalytic activity">
    <reaction evidence="2 15">
        <text>1-(5-phospho-beta-D-ribosyl)-ATP + H2O = 1-(5-phospho-beta-D-ribosyl)-5'-AMP + diphosphate + H(+)</text>
        <dbReference type="Rhea" id="RHEA:22828"/>
        <dbReference type="ChEBI" id="CHEBI:15377"/>
        <dbReference type="ChEBI" id="CHEBI:15378"/>
        <dbReference type="ChEBI" id="CHEBI:33019"/>
        <dbReference type="ChEBI" id="CHEBI:59457"/>
        <dbReference type="ChEBI" id="CHEBI:73183"/>
        <dbReference type="EC" id="3.6.1.31"/>
    </reaction>
</comment>
<keyword evidence="8 15" id="KW-0963">Cytoplasm</keyword>
<dbReference type="InterPro" id="IPR008179">
    <property type="entry name" value="HisE"/>
</dbReference>
<dbReference type="FunFam" id="3.10.20.810:FF:000001">
    <property type="entry name" value="Histidine biosynthesis bifunctional protein HisIE"/>
    <property type="match status" value="1"/>
</dbReference>
<keyword evidence="9 15" id="KW-0028">Amino-acid biosynthesis</keyword>
<evidence type="ECO:0000256" key="4">
    <source>
        <dbReference type="ARBA" id="ARBA00005169"/>
    </source>
</evidence>
<comment type="pathway">
    <text evidence="4 15">Amino-acid biosynthesis; L-histidine biosynthesis; L-histidine from 5-phospho-alpha-D-ribose 1-diphosphate: step 3/9.</text>
</comment>
<name>I0W732_9FLAO</name>
<keyword evidence="14 15" id="KW-0511">Multifunctional enzyme</keyword>